<evidence type="ECO:0000256" key="1">
    <source>
        <dbReference type="SAM" id="MobiDB-lite"/>
    </source>
</evidence>
<dbReference type="GeneID" id="109780312"/>
<accession>A0A453FV05</accession>
<feature type="region of interest" description="Disordered" evidence="1">
    <location>
        <begin position="1"/>
        <end position="21"/>
    </location>
</feature>
<dbReference type="Proteomes" id="UP000015105">
    <property type="component" value="Chromosome 3D"/>
</dbReference>
<dbReference type="RefSeq" id="XP_073366957.1">
    <property type="nucleotide sequence ID" value="XM_073510856.1"/>
</dbReference>
<organism evidence="2 3">
    <name type="scientific">Aegilops tauschii subsp. strangulata</name>
    <name type="common">Goatgrass</name>
    <dbReference type="NCBI Taxonomy" id="200361"/>
    <lineage>
        <taxon>Eukaryota</taxon>
        <taxon>Viridiplantae</taxon>
        <taxon>Streptophyta</taxon>
        <taxon>Embryophyta</taxon>
        <taxon>Tracheophyta</taxon>
        <taxon>Spermatophyta</taxon>
        <taxon>Magnoliopsida</taxon>
        <taxon>Liliopsida</taxon>
        <taxon>Poales</taxon>
        <taxon>Poaceae</taxon>
        <taxon>BOP clade</taxon>
        <taxon>Pooideae</taxon>
        <taxon>Triticodae</taxon>
        <taxon>Triticeae</taxon>
        <taxon>Triticinae</taxon>
        <taxon>Aegilops</taxon>
    </lineage>
</organism>
<reference evidence="2" key="3">
    <citation type="journal article" date="2017" name="Nature">
        <title>Genome sequence of the progenitor of the wheat D genome Aegilops tauschii.</title>
        <authorList>
            <person name="Luo M.C."/>
            <person name="Gu Y.Q."/>
            <person name="Puiu D."/>
            <person name="Wang H."/>
            <person name="Twardziok S.O."/>
            <person name="Deal K.R."/>
            <person name="Huo N."/>
            <person name="Zhu T."/>
            <person name="Wang L."/>
            <person name="Wang Y."/>
            <person name="McGuire P.E."/>
            <person name="Liu S."/>
            <person name="Long H."/>
            <person name="Ramasamy R.K."/>
            <person name="Rodriguez J.C."/>
            <person name="Van S.L."/>
            <person name="Yuan L."/>
            <person name="Wang Z."/>
            <person name="Xia Z."/>
            <person name="Xiao L."/>
            <person name="Anderson O.D."/>
            <person name="Ouyang S."/>
            <person name="Liang Y."/>
            <person name="Zimin A.V."/>
            <person name="Pertea G."/>
            <person name="Qi P."/>
            <person name="Bennetzen J.L."/>
            <person name="Dai X."/>
            <person name="Dawson M.W."/>
            <person name="Muller H.G."/>
            <person name="Kugler K."/>
            <person name="Rivarola-Duarte L."/>
            <person name="Spannagl M."/>
            <person name="Mayer K.F.X."/>
            <person name="Lu F.H."/>
            <person name="Bevan M.W."/>
            <person name="Leroy P."/>
            <person name="Li P."/>
            <person name="You F.M."/>
            <person name="Sun Q."/>
            <person name="Liu Z."/>
            <person name="Lyons E."/>
            <person name="Wicker T."/>
            <person name="Salzberg S.L."/>
            <person name="Devos K.M."/>
            <person name="Dvorak J."/>
        </authorList>
    </citation>
    <scope>NUCLEOTIDE SEQUENCE [LARGE SCALE GENOMIC DNA]</scope>
    <source>
        <strain evidence="2">cv. AL8/78</strain>
    </source>
</reference>
<proteinExistence type="predicted"/>
<sequence length="271" mass="30448">MLRLSVHPFSPASSSPLHTCLPSRPLRSPTSAALTASSSLVPPSLRRGCTAGRSRRATTMAAVISPVGSSGLVQDLVSSALTAGVAHGLFHFIQGLVERGFCDLKLNRKLMHITIGMVPLLFWPLFSSGRYARFLAALPSVINIIRTLLLGLGVRKNEVVVKILSRSRDQRFFFAGTREQRTQGIPQGTTVLCYCYSFGHFCTLENISDCYSTYLQLMRWRWCSRHSGETFRERKASIQPQKVICWKHSDGYSWFLGFNWVHALLSHFWFH</sequence>
<dbReference type="EnsemblPlants" id="AET3Gv20789300.2">
    <property type="protein sequence ID" value="AET3Gv20789300.2"/>
    <property type="gene ID" value="AET3Gv20789300"/>
</dbReference>
<dbReference type="AlphaFoldDB" id="A0A453FV05"/>
<keyword evidence="3" id="KW-1185">Reference proteome</keyword>
<dbReference type="STRING" id="200361.A0A453FV05"/>
<evidence type="ECO:0000313" key="3">
    <source>
        <dbReference type="Proteomes" id="UP000015105"/>
    </source>
</evidence>
<reference evidence="3" key="1">
    <citation type="journal article" date="2014" name="Science">
        <title>Ancient hybridizations among the ancestral genomes of bread wheat.</title>
        <authorList>
            <consortium name="International Wheat Genome Sequencing Consortium,"/>
            <person name="Marcussen T."/>
            <person name="Sandve S.R."/>
            <person name="Heier L."/>
            <person name="Spannagl M."/>
            <person name="Pfeifer M."/>
            <person name="Jakobsen K.S."/>
            <person name="Wulff B.B."/>
            <person name="Steuernagel B."/>
            <person name="Mayer K.F."/>
            <person name="Olsen O.A."/>
        </authorList>
    </citation>
    <scope>NUCLEOTIDE SEQUENCE [LARGE SCALE GENOMIC DNA]</scope>
    <source>
        <strain evidence="3">cv. AL8/78</strain>
    </source>
</reference>
<reference evidence="2" key="4">
    <citation type="submission" date="2019-03" db="UniProtKB">
        <authorList>
            <consortium name="EnsemblPlants"/>
        </authorList>
    </citation>
    <scope>IDENTIFICATION</scope>
</reference>
<protein>
    <submittedName>
        <fullName evidence="2">Uncharacterized protein</fullName>
    </submittedName>
</protein>
<reference evidence="3" key="2">
    <citation type="journal article" date="2017" name="Nat. Plants">
        <title>The Aegilops tauschii genome reveals multiple impacts of transposons.</title>
        <authorList>
            <person name="Zhao G."/>
            <person name="Zou C."/>
            <person name="Li K."/>
            <person name="Wang K."/>
            <person name="Li T."/>
            <person name="Gao L."/>
            <person name="Zhang X."/>
            <person name="Wang H."/>
            <person name="Yang Z."/>
            <person name="Liu X."/>
            <person name="Jiang W."/>
            <person name="Mao L."/>
            <person name="Kong X."/>
            <person name="Jiao Y."/>
            <person name="Jia J."/>
        </authorList>
    </citation>
    <scope>NUCLEOTIDE SEQUENCE [LARGE SCALE GENOMIC DNA]</scope>
    <source>
        <strain evidence="3">cv. AL8/78</strain>
    </source>
</reference>
<reference evidence="2" key="5">
    <citation type="journal article" date="2021" name="G3 (Bethesda)">
        <title>Aegilops tauschii genome assembly Aet v5.0 features greater sequence contiguity and improved annotation.</title>
        <authorList>
            <person name="Wang L."/>
            <person name="Zhu T."/>
            <person name="Rodriguez J.C."/>
            <person name="Deal K.R."/>
            <person name="Dubcovsky J."/>
            <person name="McGuire P.E."/>
            <person name="Lux T."/>
            <person name="Spannagl M."/>
            <person name="Mayer K.F.X."/>
            <person name="Baldrich P."/>
            <person name="Meyers B.C."/>
            <person name="Huo N."/>
            <person name="Gu Y.Q."/>
            <person name="Zhou H."/>
            <person name="Devos K.M."/>
            <person name="Bennetzen J.L."/>
            <person name="Unver T."/>
            <person name="Budak H."/>
            <person name="Gulick P.J."/>
            <person name="Galiba G."/>
            <person name="Kalapos B."/>
            <person name="Nelson D.R."/>
            <person name="Li P."/>
            <person name="You F.M."/>
            <person name="Luo M.C."/>
            <person name="Dvorak J."/>
        </authorList>
    </citation>
    <scope>NUCLEOTIDE SEQUENCE [LARGE SCALE GENOMIC DNA]</scope>
    <source>
        <strain evidence="2">cv. AL8/78</strain>
    </source>
</reference>
<evidence type="ECO:0000313" key="2">
    <source>
        <dbReference type="EnsemblPlants" id="AET3Gv20789300.2"/>
    </source>
</evidence>
<dbReference type="Gramene" id="AET3Gv20789300.2">
    <property type="protein sequence ID" value="AET3Gv20789300.2"/>
    <property type="gene ID" value="AET3Gv20789300"/>
</dbReference>
<name>A0A453FV05_AEGTS</name>